<dbReference type="RefSeq" id="XP_022091671.1">
    <property type="nucleotide sequence ID" value="XM_022235979.1"/>
</dbReference>
<gene>
    <name evidence="10" type="primary">LOC110979858</name>
</gene>
<dbReference type="Pfam" id="PF00907">
    <property type="entry name" value="T-box"/>
    <property type="match status" value="1"/>
</dbReference>
<evidence type="ECO:0000256" key="1">
    <source>
        <dbReference type="ARBA" id="ARBA00004123"/>
    </source>
</evidence>
<keyword evidence="2" id="KW-0805">Transcription regulation</keyword>
<dbReference type="InterPro" id="IPR046360">
    <property type="entry name" value="T-box_DNA-bd"/>
</dbReference>
<dbReference type="GO" id="GO:0005634">
    <property type="term" value="C:nucleus"/>
    <property type="evidence" value="ECO:0007669"/>
    <property type="project" value="UniProtKB-SubCell"/>
</dbReference>
<reference evidence="10" key="1">
    <citation type="submission" date="2025-08" db="UniProtKB">
        <authorList>
            <consortium name="RefSeq"/>
        </authorList>
    </citation>
    <scope>IDENTIFICATION</scope>
</reference>
<evidence type="ECO:0000256" key="6">
    <source>
        <dbReference type="PROSITE-ProRule" id="PRU00201"/>
    </source>
</evidence>
<dbReference type="GO" id="GO:0000981">
    <property type="term" value="F:DNA-binding transcription factor activity, RNA polymerase II-specific"/>
    <property type="evidence" value="ECO:0007669"/>
    <property type="project" value="TreeGrafter"/>
</dbReference>
<dbReference type="AlphaFoldDB" id="A0A8B7YJB3"/>
<dbReference type="PANTHER" id="PTHR11267:SF207">
    <property type="entry name" value="OVER COMPENSATING MALES, ISOFORM A"/>
    <property type="match status" value="1"/>
</dbReference>
<dbReference type="InterPro" id="IPR036960">
    <property type="entry name" value="T-box_sf"/>
</dbReference>
<evidence type="ECO:0000256" key="4">
    <source>
        <dbReference type="ARBA" id="ARBA00023163"/>
    </source>
</evidence>
<protein>
    <submittedName>
        <fullName evidence="10">Brachyury protein-like</fullName>
    </submittedName>
</protein>
<evidence type="ECO:0000259" key="8">
    <source>
        <dbReference type="PROSITE" id="PS50252"/>
    </source>
</evidence>
<keyword evidence="5 6" id="KW-0539">Nucleus</keyword>
<dbReference type="OrthoDB" id="7442607at2759"/>
<dbReference type="PANTHER" id="PTHR11267">
    <property type="entry name" value="T-BOX PROTEIN-RELATED"/>
    <property type="match status" value="1"/>
</dbReference>
<accession>A0A8B7YJB3</accession>
<evidence type="ECO:0000313" key="10">
    <source>
        <dbReference type="RefSeq" id="XP_022091671.1"/>
    </source>
</evidence>
<comment type="caution">
    <text evidence="6">Lacks conserved residue(s) required for the propagation of feature annotation.</text>
</comment>
<keyword evidence="4" id="KW-0804">Transcription</keyword>
<comment type="subcellular location">
    <subcellularLocation>
        <location evidence="1 6">Nucleus</location>
    </subcellularLocation>
</comment>
<feature type="domain" description="T-box" evidence="8">
    <location>
        <begin position="64"/>
        <end position="272"/>
    </location>
</feature>
<dbReference type="PROSITE" id="PS50252">
    <property type="entry name" value="TBOX_3"/>
    <property type="match status" value="1"/>
</dbReference>
<proteinExistence type="predicted"/>
<keyword evidence="9" id="KW-1185">Reference proteome</keyword>
<dbReference type="Proteomes" id="UP000694845">
    <property type="component" value="Unplaced"/>
</dbReference>
<feature type="region of interest" description="Disordered" evidence="7">
    <location>
        <begin position="610"/>
        <end position="646"/>
    </location>
</feature>
<evidence type="ECO:0000256" key="3">
    <source>
        <dbReference type="ARBA" id="ARBA00023125"/>
    </source>
</evidence>
<sequence>MRLLLGADYMLTGHPAPVRDSPDKDAGPLSGRHGSAASVMETNEGGLLLDEPISQCVDGIQVTLENSRLWKMFDKCGTEMIVNRIGRRMFPCIVTAIRGMDATAMYRVQMELDASDRRRYKFINGKWLPVGKADPETSNQPFEHPDSPNLGAFWMQDRVSFAKLKITNNKEGGGDNTVLHSMHKYTPCIIISKLRRWPANVRGIGAPCSDPNLPTDGSVTKHRELASLPPVGGRPARFEFRETSFIAVTAYHSEQITQLKIQNNPFAKAFRDADVTAILQGAFMLSEPNELHFPSMSSGGLMPSMHPGCHTLPMDWQTTSSPCRNQLDPNMAGYGTSLDDALYWRGGHVRVPEFSDSPWSFDNVAALHPSGTHPHDTDSSVRAINRRQGLLPYRSHPTMAFDAVGRTPMTSSGLSKRHRHSIGALQDALQVPKVNRTLSHPEIKFEPTASEPLALPTTNAAFEFSEFRQTLSEGTYHPLRRVSSAAVSRSIKRHSLPYFSQKKAATIPRYRSAEDTFGKSLDLHGHVPRRHSIVEGSPLFRASTGNLRGKLEAEPTVQVSGDFLLSPSNVSGVAASRADHISGSFPAVTTDAVSAGASSSTYAPTCLTRPQREKKNTYKTKKQINEQDSLQPDVNPGPRNLELTNP</sequence>
<dbReference type="InterPro" id="IPR018186">
    <property type="entry name" value="TF_T-box_CS"/>
</dbReference>
<dbReference type="SUPFAM" id="SSF49417">
    <property type="entry name" value="p53-like transcription factors"/>
    <property type="match status" value="1"/>
</dbReference>
<feature type="region of interest" description="Disordered" evidence="7">
    <location>
        <begin position="15"/>
        <end position="36"/>
    </location>
</feature>
<evidence type="ECO:0000256" key="5">
    <source>
        <dbReference type="ARBA" id="ARBA00023242"/>
    </source>
</evidence>
<name>A0A8B7YJB3_ACAPL</name>
<evidence type="ECO:0000256" key="2">
    <source>
        <dbReference type="ARBA" id="ARBA00023015"/>
    </source>
</evidence>
<dbReference type="InterPro" id="IPR008967">
    <property type="entry name" value="p53-like_TF_DNA-bd_sf"/>
</dbReference>
<dbReference type="KEGG" id="aplc:110979858"/>
<dbReference type="PRINTS" id="PR00937">
    <property type="entry name" value="TBOX"/>
</dbReference>
<dbReference type="GeneID" id="110979858"/>
<evidence type="ECO:0000313" key="9">
    <source>
        <dbReference type="Proteomes" id="UP000694845"/>
    </source>
</evidence>
<dbReference type="GO" id="GO:0000978">
    <property type="term" value="F:RNA polymerase II cis-regulatory region sequence-specific DNA binding"/>
    <property type="evidence" value="ECO:0007669"/>
    <property type="project" value="InterPro"/>
</dbReference>
<dbReference type="OMA" id="TIPRYRS"/>
<dbReference type="InterPro" id="IPR001699">
    <property type="entry name" value="TF_T-box"/>
</dbReference>
<dbReference type="GO" id="GO:0045893">
    <property type="term" value="P:positive regulation of DNA-templated transcription"/>
    <property type="evidence" value="ECO:0007669"/>
    <property type="project" value="InterPro"/>
</dbReference>
<evidence type="ECO:0000256" key="7">
    <source>
        <dbReference type="SAM" id="MobiDB-lite"/>
    </source>
</evidence>
<dbReference type="SMART" id="SM00425">
    <property type="entry name" value="TBOX"/>
    <property type="match status" value="1"/>
</dbReference>
<dbReference type="GO" id="GO:0000785">
    <property type="term" value="C:chromatin"/>
    <property type="evidence" value="ECO:0007669"/>
    <property type="project" value="TreeGrafter"/>
</dbReference>
<organism evidence="9 10">
    <name type="scientific">Acanthaster planci</name>
    <name type="common">Crown-of-thorns starfish</name>
    <dbReference type="NCBI Taxonomy" id="133434"/>
    <lineage>
        <taxon>Eukaryota</taxon>
        <taxon>Metazoa</taxon>
        <taxon>Echinodermata</taxon>
        <taxon>Eleutherozoa</taxon>
        <taxon>Asterozoa</taxon>
        <taxon>Asteroidea</taxon>
        <taxon>Valvatacea</taxon>
        <taxon>Valvatida</taxon>
        <taxon>Acanthasteridae</taxon>
        <taxon>Acanthaster</taxon>
    </lineage>
</organism>
<dbReference type="Gene3D" id="2.60.40.820">
    <property type="entry name" value="Transcription factor, T-box"/>
    <property type="match status" value="1"/>
</dbReference>
<keyword evidence="3 6" id="KW-0238">DNA-binding</keyword>
<dbReference type="GO" id="GO:0001708">
    <property type="term" value="P:cell fate specification"/>
    <property type="evidence" value="ECO:0007669"/>
    <property type="project" value="TreeGrafter"/>
</dbReference>
<dbReference type="PROSITE" id="PS01264">
    <property type="entry name" value="TBOX_2"/>
    <property type="match status" value="1"/>
</dbReference>